<dbReference type="PANTHER" id="PTHR34772">
    <property type="entry name" value="RNA-BINDING PROTEIN HFQ"/>
    <property type="match status" value="1"/>
</dbReference>
<comment type="similarity">
    <text evidence="3">Belongs to the Hfq family.</text>
</comment>
<dbReference type="Pfam" id="PF17209">
    <property type="entry name" value="Hfq"/>
    <property type="match status" value="1"/>
</dbReference>
<dbReference type="PANTHER" id="PTHR34772:SF1">
    <property type="entry name" value="RNA-BINDING PROTEIN HFQ"/>
    <property type="match status" value="1"/>
</dbReference>
<keyword evidence="7" id="KW-1185">Reference proteome</keyword>
<evidence type="ECO:0000256" key="3">
    <source>
        <dbReference type="HAMAP-Rule" id="MF_00436"/>
    </source>
</evidence>
<gene>
    <name evidence="6" type="primary">hfq_2</name>
    <name evidence="3" type="synonym">hfq</name>
    <name evidence="6" type="ORF">LMG28138_04283</name>
</gene>
<dbReference type="GO" id="GO:0006355">
    <property type="term" value="P:regulation of DNA-templated transcription"/>
    <property type="evidence" value="ECO:0007669"/>
    <property type="project" value="InterPro"/>
</dbReference>
<dbReference type="CDD" id="cd01716">
    <property type="entry name" value="Hfq"/>
    <property type="match status" value="1"/>
</dbReference>
<evidence type="ECO:0000256" key="4">
    <source>
        <dbReference type="SAM" id="MobiDB-lite"/>
    </source>
</evidence>
<keyword evidence="2 3" id="KW-0346">Stress response</keyword>
<dbReference type="Proteomes" id="UP000494115">
    <property type="component" value="Unassembled WGS sequence"/>
</dbReference>
<evidence type="ECO:0000313" key="7">
    <source>
        <dbReference type="Proteomes" id="UP000494115"/>
    </source>
</evidence>
<protein>
    <recommendedName>
        <fullName evidence="3">RNA-binding protein Hfq</fullName>
    </recommendedName>
</protein>
<comment type="function">
    <text evidence="3">RNA chaperone that binds small regulatory RNA (sRNAs) and mRNAs to facilitate mRNA translational regulation in response to envelope stress, environmental stress and changes in metabolite concentrations. Also binds with high specificity to tRNAs.</text>
</comment>
<evidence type="ECO:0000259" key="5">
    <source>
        <dbReference type="PROSITE" id="PS52002"/>
    </source>
</evidence>
<keyword evidence="1 3" id="KW-0694">RNA-binding</keyword>
<dbReference type="HAMAP" id="MF_00436">
    <property type="entry name" value="Hfq"/>
    <property type="match status" value="1"/>
</dbReference>
<dbReference type="GO" id="GO:0043487">
    <property type="term" value="P:regulation of RNA stability"/>
    <property type="evidence" value="ECO:0007669"/>
    <property type="project" value="TreeGrafter"/>
</dbReference>
<evidence type="ECO:0000256" key="1">
    <source>
        <dbReference type="ARBA" id="ARBA00022884"/>
    </source>
</evidence>
<dbReference type="AlphaFoldDB" id="A0A6S7D6Q1"/>
<proteinExistence type="inferred from homology"/>
<dbReference type="NCBIfam" id="TIGR02383">
    <property type="entry name" value="Hfq"/>
    <property type="match status" value="1"/>
</dbReference>
<comment type="subunit">
    <text evidence="3">Homohexamer.</text>
</comment>
<evidence type="ECO:0000313" key="6">
    <source>
        <dbReference type="EMBL" id="CAB3797612.1"/>
    </source>
</evidence>
<dbReference type="PROSITE" id="PS52002">
    <property type="entry name" value="SM"/>
    <property type="match status" value="1"/>
</dbReference>
<feature type="compositionally biased region" description="Low complexity" evidence="4">
    <location>
        <begin position="98"/>
        <end position="109"/>
    </location>
</feature>
<dbReference type="EMBL" id="CADIKM010000026">
    <property type="protein sequence ID" value="CAB3797612.1"/>
    <property type="molecule type" value="Genomic_DNA"/>
</dbReference>
<name>A0A6S7D6Q1_9BURK</name>
<reference evidence="6 7" key="1">
    <citation type="submission" date="2020-04" db="EMBL/GenBank/DDBJ databases">
        <authorList>
            <person name="De Canck E."/>
        </authorList>
    </citation>
    <scope>NUCLEOTIDE SEQUENCE [LARGE SCALE GENOMIC DNA]</scope>
    <source>
        <strain evidence="6 7">LMG 28138</strain>
    </source>
</reference>
<dbReference type="InterPro" id="IPR005001">
    <property type="entry name" value="Hfq"/>
</dbReference>
<sequence length="124" mass="13538">MSTESEDRFPQNEVLNSLRKERKRVQIFLINGIRLVGTIESFDQYLIMLSTPNGVQGIYKRAISTVQPDTGTRPPQARDRSRDESSSTVITRRRRPAGPSGSSGSSGPSGSYGPGSGSSEPHEE</sequence>
<dbReference type="RefSeq" id="WP_175106802.1">
    <property type="nucleotide sequence ID" value="NZ_CADIKM010000026.1"/>
</dbReference>
<dbReference type="InterPro" id="IPR010920">
    <property type="entry name" value="LSM_dom_sf"/>
</dbReference>
<feature type="region of interest" description="Disordered" evidence="4">
    <location>
        <begin position="65"/>
        <end position="124"/>
    </location>
</feature>
<dbReference type="InterPro" id="IPR047575">
    <property type="entry name" value="Sm"/>
</dbReference>
<dbReference type="GO" id="GO:0003723">
    <property type="term" value="F:RNA binding"/>
    <property type="evidence" value="ECO:0007669"/>
    <property type="project" value="UniProtKB-UniRule"/>
</dbReference>
<dbReference type="GO" id="GO:0045974">
    <property type="term" value="P:regulation of translation, ncRNA-mediated"/>
    <property type="evidence" value="ECO:0007669"/>
    <property type="project" value="TreeGrafter"/>
</dbReference>
<evidence type="ECO:0000256" key="2">
    <source>
        <dbReference type="ARBA" id="ARBA00023016"/>
    </source>
</evidence>
<organism evidence="6 7">
    <name type="scientific">Pararobbsia alpina</name>
    <dbReference type="NCBI Taxonomy" id="621374"/>
    <lineage>
        <taxon>Bacteria</taxon>
        <taxon>Pseudomonadati</taxon>
        <taxon>Pseudomonadota</taxon>
        <taxon>Betaproteobacteria</taxon>
        <taxon>Burkholderiales</taxon>
        <taxon>Burkholderiaceae</taxon>
        <taxon>Pararobbsia</taxon>
    </lineage>
</organism>
<accession>A0A6S7D6Q1</accession>
<feature type="domain" description="Sm" evidence="5">
    <location>
        <begin position="12"/>
        <end position="72"/>
    </location>
</feature>
<feature type="compositionally biased region" description="Basic and acidic residues" evidence="4">
    <location>
        <begin position="76"/>
        <end position="85"/>
    </location>
</feature>
<dbReference type="GO" id="GO:0005829">
    <property type="term" value="C:cytosol"/>
    <property type="evidence" value="ECO:0007669"/>
    <property type="project" value="TreeGrafter"/>
</dbReference>
<dbReference type="Gene3D" id="2.30.30.100">
    <property type="match status" value="1"/>
</dbReference>
<dbReference type="SUPFAM" id="SSF50182">
    <property type="entry name" value="Sm-like ribonucleoproteins"/>
    <property type="match status" value="1"/>
</dbReference>